<dbReference type="Proteomes" id="UP000199513">
    <property type="component" value="Unassembled WGS sequence"/>
</dbReference>
<evidence type="ECO:0000313" key="1">
    <source>
        <dbReference type="EMBL" id="SFE57421.1"/>
    </source>
</evidence>
<accession>A0A1I2BMM1</accession>
<keyword evidence="2" id="KW-1185">Reference proteome</keyword>
<organism evidence="1 2">
    <name type="scientific">Thermoflexibacter ruber</name>
    <dbReference type="NCBI Taxonomy" id="1003"/>
    <lineage>
        <taxon>Bacteria</taxon>
        <taxon>Pseudomonadati</taxon>
        <taxon>Bacteroidota</taxon>
        <taxon>Cytophagia</taxon>
        <taxon>Cytophagales</taxon>
        <taxon>Thermoflexibacteraceae</taxon>
        <taxon>Thermoflexibacter</taxon>
    </lineage>
</organism>
<dbReference type="AlphaFoldDB" id="A0A1I2BMM1"/>
<dbReference type="EMBL" id="FONY01000003">
    <property type="protein sequence ID" value="SFE57421.1"/>
    <property type="molecule type" value="Genomic_DNA"/>
</dbReference>
<gene>
    <name evidence="1" type="ORF">SAMN04488541_100381</name>
</gene>
<proteinExistence type="predicted"/>
<evidence type="ECO:0000313" key="2">
    <source>
        <dbReference type="Proteomes" id="UP000199513"/>
    </source>
</evidence>
<reference evidence="2" key="1">
    <citation type="submission" date="2016-10" db="EMBL/GenBank/DDBJ databases">
        <authorList>
            <person name="Varghese N."/>
            <person name="Submissions S."/>
        </authorList>
    </citation>
    <scope>NUCLEOTIDE SEQUENCE [LARGE SCALE GENOMIC DNA]</scope>
    <source>
        <strain>GEY</strain>
        <strain evidence="2">DSM 9560</strain>
    </source>
</reference>
<protein>
    <submittedName>
        <fullName evidence="1">Uncharacterized protein</fullName>
    </submittedName>
</protein>
<name>A0A1I2BMM1_9BACT</name>
<sequence>MEYYVYFCGLIYFYRYSCIQKILFHWKVRKSQNLEHLYTKIFGYYFLISKLEQFFRKFAIRLTRRIKILLNCRNTPNTMAKLKNIIKQLSTNDYEAIYNSLVESNAEKSALLLKYMREKQLSDSKIMEDLDVNTNAYYTLRSRLNQKIEEYLLNQMESPRTELLKKVANITEIIFTKKQAIAIATLKKLERELLDYDLSNELTIVYKNLKKLHINSADYFHYSQLYNRHIAYMLAVDKAEDMLAEYFKKFGFFALSGDETDKLGLILLNNEMTNVANLYQSHRLKVYQSCMSVFHRLYVEEDKPTDNLEPIEDILEEVSHTFDSYKADSIYYHLKLVFEYLKLEYYNHYKVYKKAEKFYEDVNESSAILLSNYNLFTYPAQFLSTKLERTLRMNLQGQLYEENEALFENFEYDDDNIALYINYVVYRAICCYYADKYSEAAKWLNDLLNDLSLKRYPYATIEIKSILALQYCLMKEMDLFNQLINSIQRQIRILGKEDCSHIISFLKIMKIATSEAKKEKAEKIRNVADKISDVDRRLFSPTKYIKIDDKLVKLLCGD</sequence>